<feature type="non-terminal residue" evidence="1">
    <location>
        <position position="1"/>
    </location>
</feature>
<sequence>SPMNSSTCFTPLTETVLTVDSQTWPGPGGIDASHGILVVARKIRPWLSCCE</sequence>
<name>A0ABC8TE79_9AQUA</name>
<comment type="caution">
    <text evidence="1">The sequence shown here is derived from an EMBL/GenBank/DDBJ whole genome shotgun (WGS) entry which is preliminary data.</text>
</comment>
<proteinExistence type="predicted"/>
<dbReference type="Proteomes" id="UP001642360">
    <property type="component" value="Unassembled WGS sequence"/>
</dbReference>
<dbReference type="AlphaFoldDB" id="A0ABC8TE79"/>
<evidence type="ECO:0000313" key="1">
    <source>
        <dbReference type="EMBL" id="CAK9167649.1"/>
    </source>
</evidence>
<accession>A0ABC8TE79</accession>
<dbReference type="EMBL" id="CAUOFW020004890">
    <property type="protein sequence ID" value="CAK9167649.1"/>
    <property type="molecule type" value="Genomic_DNA"/>
</dbReference>
<organism evidence="1 2">
    <name type="scientific">Ilex paraguariensis</name>
    <name type="common">yerba mate</name>
    <dbReference type="NCBI Taxonomy" id="185542"/>
    <lineage>
        <taxon>Eukaryota</taxon>
        <taxon>Viridiplantae</taxon>
        <taxon>Streptophyta</taxon>
        <taxon>Embryophyta</taxon>
        <taxon>Tracheophyta</taxon>
        <taxon>Spermatophyta</taxon>
        <taxon>Magnoliopsida</taxon>
        <taxon>eudicotyledons</taxon>
        <taxon>Gunneridae</taxon>
        <taxon>Pentapetalae</taxon>
        <taxon>asterids</taxon>
        <taxon>campanulids</taxon>
        <taxon>Aquifoliales</taxon>
        <taxon>Aquifoliaceae</taxon>
        <taxon>Ilex</taxon>
    </lineage>
</organism>
<protein>
    <submittedName>
        <fullName evidence="1">Uncharacterized protein</fullName>
    </submittedName>
</protein>
<keyword evidence="2" id="KW-1185">Reference proteome</keyword>
<evidence type="ECO:0000313" key="2">
    <source>
        <dbReference type="Proteomes" id="UP001642360"/>
    </source>
</evidence>
<reference evidence="1 2" key="1">
    <citation type="submission" date="2024-02" db="EMBL/GenBank/DDBJ databases">
        <authorList>
            <person name="Vignale AGUSTIN F."/>
            <person name="Sosa J E."/>
            <person name="Modenutti C."/>
        </authorList>
    </citation>
    <scope>NUCLEOTIDE SEQUENCE [LARGE SCALE GENOMIC DNA]</scope>
</reference>
<gene>
    <name evidence="1" type="ORF">ILEXP_LOCUS36931</name>
</gene>